<evidence type="ECO:0000313" key="3">
    <source>
        <dbReference type="EMBL" id="RFZ80357.1"/>
    </source>
</evidence>
<dbReference type="OrthoDB" id="1907481at2"/>
<dbReference type="InterPro" id="IPR038610">
    <property type="entry name" value="FliK-like_C_sf"/>
</dbReference>
<evidence type="ECO:0000256" key="1">
    <source>
        <dbReference type="SAM" id="MobiDB-lite"/>
    </source>
</evidence>
<evidence type="ECO:0000259" key="2">
    <source>
        <dbReference type="Pfam" id="PF02120"/>
    </source>
</evidence>
<protein>
    <submittedName>
        <fullName evidence="3">Flagellar hook-length control protein FliK</fullName>
    </submittedName>
</protein>
<sequence length="428" mass="47740">MPQGRIEKGGKTMEMKTNSVEVIIRQMPKSQKTEDTSINDSSGFKKMMREKDLKKDTGSKDKKDLNKDLETAASNAGVPQAQQDGITRETFDAPDQQKKDALIAGLESLKGQMPVSLDSKEESGDTKSMDSFQLLKEFRLKNWNPKDDSTLIQEKEDFNALNSLMPKKMVPDSQIGLVEQDKNAAPLKVGEKEEVKGPGEALLKMSGLEKSVSEKVITEYGPGVTEKKLAQADGPGYRLKTDEKNRLDDEDAAQDKFPGMFQEKLIAPRQMSELSTHKAETAATALPVQNLEELNAKLSEKIISQIETGRKSLEVQLEPHNLGKILIKVAYEKDQVSVSVVCTESKTLKMLSQSAGELGSILENNLERPIHVIVDKQQPDYLNNNQEHQGNGREQQEHRQNHSENFGEDFVQKLRLGISDMDSDEISE</sequence>
<dbReference type="EMBL" id="QOHO01000012">
    <property type="protein sequence ID" value="RFZ80357.1"/>
    <property type="molecule type" value="Genomic_DNA"/>
</dbReference>
<dbReference type="InterPro" id="IPR021136">
    <property type="entry name" value="Flagellar_hook_control-like_C"/>
</dbReference>
<feature type="compositionally biased region" description="Basic and acidic residues" evidence="1">
    <location>
        <begin position="47"/>
        <end position="70"/>
    </location>
</feature>
<feature type="domain" description="Flagellar hook-length control protein-like C-terminal" evidence="2">
    <location>
        <begin position="301"/>
        <end position="364"/>
    </location>
</feature>
<keyword evidence="3" id="KW-0966">Cell projection</keyword>
<name>A0A3E2NH79_9FIRM</name>
<dbReference type="AlphaFoldDB" id="A0A3E2NH79"/>
<feature type="compositionally biased region" description="Basic and acidic residues" evidence="1">
    <location>
        <begin position="390"/>
        <end position="402"/>
    </location>
</feature>
<feature type="region of interest" description="Disordered" evidence="1">
    <location>
        <begin position="25"/>
        <end position="84"/>
    </location>
</feature>
<dbReference type="Proteomes" id="UP000260680">
    <property type="component" value="Unassembled WGS sequence"/>
</dbReference>
<evidence type="ECO:0000313" key="4">
    <source>
        <dbReference type="Proteomes" id="UP000260680"/>
    </source>
</evidence>
<comment type="caution">
    <text evidence="3">The sequence shown here is derived from an EMBL/GenBank/DDBJ whole genome shotgun (WGS) entry which is preliminary data.</text>
</comment>
<proteinExistence type="predicted"/>
<keyword evidence="3" id="KW-0282">Flagellum</keyword>
<dbReference type="CDD" id="cd17470">
    <property type="entry name" value="T3SS_Flik_C"/>
    <property type="match status" value="1"/>
</dbReference>
<dbReference type="Gene3D" id="3.30.750.140">
    <property type="match status" value="1"/>
</dbReference>
<reference evidence="3 4" key="1">
    <citation type="submission" date="2018-07" db="EMBL/GenBank/DDBJ databases">
        <title>New species, Clostridium PI-S10-A1B.</title>
        <authorList>
            <person name="Krishna G."/>
            <person name="Summeta K."/>
            <person name="Shikha S."/>
            <person name="Prabhu P.B."/>
            <person name="Suresh K."/>
        </authorList>
    </citation>
    <scope>NUCLEOTIDE SEQUENCE [LARGE SCALE GENOMIC DNA]</scope>
    <source>
        <strain evidence="3 4">PI-S10-A1B</strain>
    </source>
</reference>
<dbReference type="Pfam" id="PF02120">
    <property type="entry name" value="Flg_hook"/>
    <property type="match status" value="1"/>
</dbReference>
<feature type="region of interest" description="Disordered" evidence="1">
    <location>
        <begin position="382"/>
        <end position="402"/>
    </location>
</feature>
<keyword evidence="3" id="KW-0969">Cilium</keyword>
<gene>
    <name evidence="3" type="ORF">DS742_03660</name>
</gene>
<organism evidence="3 4">
    <name type="scientific">Lacrimispora amygdalina</name>
    <dbReference type="NCBI Taxonomy" id="253257"/>
    <lineage>
        <taxon>Bacteria</taxon>
        <taxon>Bacillati</taxon>
        <taxon>Bacillota</taxon>
        <taxon>Clostridia</taxon>
        <taxon>Lachnospirales</taxon>
        <taxon>Lachnospiraceae</taxon>
        <taxon>Lacrimispora</taxon>
    </lineage>
</organism>
<accession>A0A3E2NH79</accession>